<dbReference type="InterPro" id="IPR022085">
    <property type="entry name" value="OpdG"/>
</dbReference>
<reference evidence="1 2" key="1">
    <citation type="submission" date="2015-05" db="EMBL/GenBank/DDBJ databases">
        <title>Distinctive expansion of gene families associated with plant cell wall degradation and secondary metabolism in the genomes of grapevine trunk pathogens.</title>
        <authorList>
            <person name="Lawrence D.P."/>
            <person name="Travadon R."/>
            <person name="Rolshausen P.E."/>
            <person name="Baumgartner K."/>
        </authorList>
    </citation>
    <scope>NUCLEOTIDE SEQUENCE [LARGE SCALE GENOMIC DNA]</scope>
    <source>
        <strain evidence="1">DA912</strain>
    </source>
</reference>
<comment type="caution">
    <text evidence="1">The sequence shown here is derived from an EMBL/GenBank/DDBJ whole genome shotgun (WGS) entry which is preliminary data.</text>
</comment>
<dbReference type="AlphaFoldDB" id="A0A0G2FKS7"/>
<reference evidence="1 2" key="2">
    <citation type="submission" date="2015-05" db="EMBL/GenBank/DDBJ databases">
        <authorList>
            <person name="Morales-Cruz A."/>
            <person name="Amrine K.C."/>
            <person name="Cantu D."/>
        </authorList>
    </citation>
    <scope>NUCLEOTIDE SEQUENCE [LARGE SCALE GENOMIC DNA]</scope>
    <source>
        <strain evidence="1">DA912</strain>
    </source>
</reference>
<evidence type="ECO:0000313" key="1">
    <source>
        <dbReference type="EMBL" id="KKY34674.1"/>
    </source>
</evidence>
<gene>
    <name evidence="1" type="ORF">UCDDA912_g05336</name>
</gene>
<protein>
    <submittedName>
        <fullName evidence="1">Uncharacterized protein</fullName>
    </submittedName>
</protein>
<dbReference type="Pfam" id="PF12311">
    <property type="entry name" value="DUF3632"/>
    <property type="match status" value="1"/>
</dbReference>
<dbReference type="Proteomes" id="UP000034680">
    <property type="component" value="Unassembled WGS sequence"/>
</dbReference>
<dbReference type="OrthoDB" id="5392447at2759"/>
<dbReference type="EMBL" id="LCUC01000191">
    <property type="protein sequence ID" value="KKY34674.1"/>
    <property type="molecule type" value="Genomic_DNA"/>
</dbReference>
<keyword evidence="2" id="KW-1185">Reference proteome</keyword>
<organism evidence="1 2">
    <name type="scientific">Diaporthe ampelina</name>
    <dbReference type="NCBI Taxonomy" id="1214573"/>
    <lineage>
        <taxon>Eukaryota</taxon>
        <taxon>Fungi</taxon>
        <taxon>Dikarya</taxon>
        <taxon>Ascomycota</taxon>
        <taxon>Pezizomycotina</taxon>
        <taxon>Sordariomycetes</taxon>
        <taxon>Sordariomycetidae</taxon>
        <taxon>Diaporthales</taxon>
        <taxon>Diaporthaceae</taxon>
        <taxon>Diaporthe</taxon>
    </lineage>
</organism>
<proteinExistence type="predicted"/>
<name>A0A0G2FKS7_9PEZI</name>
<dbReference type="STRING" id="1214573.A0A0G2FKS7"/>
<accession>A0A0G2FKS7</accession>
<sequence length="282" mass="30399">MSDDWFSSKLAPDGAVEDGCHPQEAQAMKDYLHRITTAAEAARAITHPVATADNPGEDLARLWGFLMDSLVELPAGHIESLLELLEAIETLPEPDFTAVDESKRPPEKLWRGLPGLGHLWADSYQSGSWRKAAAAANGPARDALRDTHVRKAEIEARLAAAGVGGIPIDWGYEVVADALESSNALLDFEVPAAARWLVICGQRFRQGAQDGEESWALKPHATASSTIPSRDLWEAPSGQALGLDRWSSWEGRLRELQGEQGVVQDAATMALGAMGKVVHAPS</sequence>
<evidence type="ECO:0000313" key="2">
    <source>
        <dbReference type="Proteomes" id="UP000034680"/>
    </source>
</evidence>